<dbReference type="EMBL" id="DS985255">
    <property type="protein sequence ID" value="EDV21171.1"/>
    <property type="molecule type" value="Genomic_DNA"/>
</dbReference>
<dbReference type="HOGENOM" id="CLU_315761_0_0_1"/>
<sequence length="925" mass="104842">MWQILMLTVVAITRSFGESSGDTTISRTNCDLAKNKIGVAANIITVFQCNRLRITWNHPIDMPFECLKFVEYSIEYPCHGFFVPCMKSLSCKKMNNNRCEITLPVASNAPTFRYQIVTMYNGQKVNMTDSSIIDLPKKFKPDPPQICNTLIDFREKVVKFQCIESQDCFDKRDYMYNFYLINNDRTQVLQLDSKISVIQRPFNQFHFNQVYSWFANTKAPSQLVSDNTTKWSFSIPSNERSEIKPDATATKTRSSATTDENTNFPCRPIICPWLYPDISPVPIESAGKPIIASNNFYYAINSTLSIQLIWLAISCIATKLILVKDVKDFTVYGYTPSLGGYTTPRKSQVSTLIPYKLLKTIRPTINDLGSKAWTMSNTAETRRATYSKNNENTDTSTSKTTTTRSTISTGTSAPSAIGCYIIIVVLLGILFVLSILACYVQQSTKNVISKCNGENSYEVKTNIADRSANHVIVCYPCKNSGDIDKNQVDIPMDRITNLPNSNVDKNKSVAPFRVADQLQNGYSLRNPCLNRNNANEDQNNEQVDPTASLSDNIIQVNYESAILSRVDNQLQHRQKGGKVAINIEENLQNRPINNRESSASLDFTNKNDDQQAQFAAFRQKNVSSNLSIGYTDLFQQMLINNYAPTVEQVNHTVRNFHNDLKTERIFNDGSSFRRYQFRTSGGIVVPNRLPPLIHVGINGLMRCYSNIETGVNDAKENSYYDLPFAKNQFQDFDTTENFNRLPGISNMNNNRLMRSYSNFETGTKDDKRLTEGYRVTDVNAIDINEQDINSSLASFPSNVTLTFYPFTSRITYSNSEVAICSAGNSNVADIGSLTRLPAYENFPFSNRYHRDLSMDSARRTDSSNSLFQYFDENYAKYSYTWRNCDDISGFSLLDKWSDQSSDDSNYDSQSILSLTNVHPIENRVE</sequence>
<keyword evidence="2" id="KW-0812">Transmembrane</keyword>
<keyword evidence="5" id="KW-1185">Reference proteome</keyword>
<organism evidence="4 5">
    <name type="scientific">Trichoplax adhaerens</name>
    <name type="common">Trichoplax reptans</name>
    <dbReference type="NCBI Taxonomy" id="10228"/>
    <lineage>
        <taxon>Eukaryota</taxon>
        <taxon>Metazoa</taxon>
        <taxon>Placozoa</taxon>
        <taxon>Uniplacotomia</taxon>
        <taxon>Trichoplacea</taxon>
        <taxon>Trichoplacidae</taxon>
        <taxon>Trichoplax</taxon>
    </lineage>
</organism>
<evidence type="ECO:0000256" key="2">
    <source>
        <dbReference type="SAM" id="Phobius"/>
    </source>
</evidence>
<dbReference type="AlphaFoldDB" id="B3S8B6"/>
<evidence type="ECO:0000313" key="4">
    <source>
        <dbReference type="EMBL" id="EDV21171.1"/>
    </source>
</evidence>
<evidence type="ECO:0000256" key="3">
    <source>
        <dbReference type="SAM" id="SignalP"/>
    </source>
</evidence>
<reference evidence="4 5" key="1">
    <citation type="journal article" date="2008" name="Nature">
        <title>The Trichoplax genome and the nature of placozoans.</title>
        <authorList>
            <person name="Srivastava M."/>
            <person name="Begovic E."/>
            <person name="Chapman J."/>
            <person name="Putnam N.H."/>
            <person name="Hellsten U."/>
            <person name="Kawashima T."/>
            <person name="Kuo A."/>
            <person name="Mitros T."/>
            <person name="Salamov A."/>
            <person name="Carpenter M.L."/>
            <person name="Signorovitch A.Y."/>
            <person name="Moreno M.A."/>
            <person name="Kamm K."/>
            <person name="Grimwood J."/>
            <person name="Schmutz J."/>
            <person name="Shapiro H."/>
            <person name="Grigoriev I.V."/>
            <person name="Buss L.W."/>
            <person name="Schierwater B."/>
            <person name="Dellaporta S.L."/>
            <person name="Rokhsar D.S."/>
        </authorList>
    </citation>
    <scope>NUCLEOTIDE SEQUENCE [LARGE SCALE GENOMIC DNA]</scope>
    <source>
        <strain evidence="4 5">Grell-BS-1999</strain>
    </source>
</reference>
<feature type="region of interest" description="Disordered" evidence="1">
    <location>
        <begin position="383"/>
        <end position="410"/>
    </location>
</feature>
<accession>B3S8B6</accession>
<keyword evidence="3" id="KW-0732">Signal</keyword>
<feature type="chain" id="PRO_5002798553" description="Fibronectin type-III domain-containing protein" evidence="3">
    <location>
        <begin position="18"/>
        <end position="925"/>
    </location>
</feature>
<dbReference type="InParanoid" id="B3S8B6"/>
<feature type="signal peptide" evidence="3">
    <location>
        <begin position="1"/>
        <end position="17"/>
    </location>
</feature>
<feature type="transmembrane region" description="Helical" evidence="2">
    <location>
        <begin position="420"/>
        <end position="440"/>
    </location>
</feature>
<dbReference type="CTD" id="6757713"/>
<dbReference type="RefSeq" id="XP_002116501.1">
    <property type="nucleotide sequence ID" value="XM_002116465.1"/>
</dbReference>
<protein>
    <recommendedName>
        <fullName evidence="6">Fibronectin type-III domain-containing protein</fullName>
    </recommendedName>
</protein>
<evidence type="ECO:0000313" key="5">
    <source>
        <dbReference type="Proteomes" id="UP000009022"/>
    </source>
</evidence>
<dbReference type="KEGG" id="tad:TRIADDRAFT_60479"/>
<keyword evidence="2" id="KW-0472">Membrane</keyword>
<gene>
    <name evidence="4" type="ORF">TRIADDRAFT_60479</name>
</gene>
<dbReference type="GeneID" id="6757713"/>
<evidence type="ECO:0000256" key="1">
    <source>
        <dbReference type="SAM" id="MobiDB-lite"/>
    </source>
</evidence>
<feature type="compositionally biased region" description="Low complexity" evidence="1">
    <location>
        <begin position="393"/>
        <end position="410"/>
    </location>
</feature>
<keyword evidence="2" id="KW-1133">Transmembrane helix</keyword>
<proteinExistence type="predicted"/>
<feature type="compositionally biased region" description="Polar residues" evidence="1">
    <location>
        <begin position="383"/>
        <end position="392"/>
    </location>
</feature>
<dbReference type="Proteomes" id="UP000009022">
    <property type="component" value="Unassembled WGS sequence"/>
</dbReference>
<name>B3S8B6_TRIAD</name>
<evidence type="ECO:0008006" key="6">
    <source>
        <dbReference type="Google" id="ProtNLM"/>
    </source>
</evidence>